<reference evidence="1 2" key="1">
    <citation type="submission" date="2015-11" db="EMBL/GenBank/DDBJ databases">
        <title>Genomic analysis of 38 Legionella species identifies large and diverse effector repertoires.</title>
        <authorList>
            <person name="Burstein D."/>
            <person name="Amaro F."/>
            <person name="Zusman T."/>
            <person name="Lifshitz Z."/>
            <person name="Cohen O."/>
            <person name="Gilbert J.A."/>
            <person name="Pupko T."/>
            <person name="Shuman H.A."/>
            <person name="Segal G."/>
        </authorList>
    </citation>
    <scope>NUCLEOTIDE SEQUENCE [LARGE SCALE GENOMIC DNA]</scope>
    <source>
        <strain evidence="1 2">BL-540</strain>
    </source>
</reference>
<dbReference type="STRING" id="456.Ljor_1882"/>
<evidence type="ECO:0000313" key="1">
    <source>
        <dbReference type="EMBL" id="KTD17576.1"/>
    </source>
</evidence>
<name>A0A0W0VBW0_9GAMM</name>
<evidence type="ECO:0000313" key="2">
    <source>
        <dbReference type="Proteomes" id="UP000055035"/>
    </source>
</evidence>
<proteinExistence type="predicted"/>
<dbReference type="RefSeq" id="WP_058471320.1">
    <property type="nucleotide sequence ID" value="NZ_CAAAIC010000008.1"/>
</dbReference>
<sequence length="1000" mass="116155">MLISQIHEFISALLNIERQLGVVDKEILASFQKKYPLPSTITPEHDGLNSTCSRALNEDELNWLQECFAFRWRAIADTPQDYTFDPQGQNVLWINLAKALALSLKKHYLELLIPPLAKNKSEPDGFSRLDEEIDPRDIYLSNDGSWRRIKSLYEKFQQPSAIFQTYDQKKINPRALTLKEMFRIRAKRGEELIKQIEDETYANFWDYLIRRIAPTWQKKGKCPDHILPSLLELIEIYFNVINQESNKPEFNKKLAALISELETCSVEDINHFYGIEIYGDQRNYYLVDILLDCLAGTEDLEEKLANIARWLCRYDPTLVSKCKNLTRVYENQRVGKYFDAGHLRELILKLDQTTELVKPGIQQILRLLEHEKQITAEVILKIKAVYELRWRQIIDTPSDYLRKQAENNRGWIRLAQYLAGAGYIEENYYQLLIPTIKFHIDPVTKEKITNYPLSHFILSEDGEELIYIPNCIANHQANGTFYCFTASRPRMLTAKELERLKYVEHQFYAYYLQVLADEKIDLPVSRRTIMAVRDLVNATLNPKALRLGYSISESQEKAALLAYGKFSEFLSQLPSDEYARLYAHSVIWRHEKMTVGELLEEVQSPYEQLSEALAMQPKLAAETAITPNKIKKPIKERECAALVAQKLAKLVMDYDPDVEFNLTIRSESISALAEMRLCSAKRVFRDWDHIDDKEATRRVSIIMVSLMTHSFSYLWFTGVQLEIAGYSNTTTETGKELFKTVELALELGDFSKIRFIYTYLIRKIVQRAMNQTDFKTICTRYEDTLKWLQSIEEETMFKPENCTCFEPKQIFVTLVPFLNQVRTRSILDNFLQKLIHCLSQPQNEYIKWIQVNIEFNRLLNKAAFSFKQREEVLSQLRQGPQVSEKDFLQQLSVYLVHKLSIINLQMGHKSQGLFGVDPGQYNQQIKEVKKSLQEHLPTSESIATQGEKNTLNEIFKGLKQSMQHTKSGASHAVIDYLDTLENWILAKDESCDVAVQPVVS</sequence>
<dbReference type="AlphaFoldDB" id="A0A0W0VBW0"/>
<comment type="caution">
    <text evidence="1">The sequence shown here is derived from an EMBL/GenBank/DDBJ whole genome shotgun (WGS) entry which is preliminary data.</text>
</comment>
<dbReference type="PATRIC" id="fig|456.5.peg.2007"/>
<keyword evidence="2" id="KW-1185">Reference proteome</keyword>
<accession>A0A0W0VBW0</accession>
<dbReference type="Proteomes" id="UP000055035">
    <property type="component" value="Unassembled WGS sequence"/>
</dbReference>
<gene>
    <name evidence="1" type="ORF">Ljor_1882</name>
</gene>
<dbReference type="OrthoDB" id="5631790at2"/>
<dbReference type="EMBL" id="LNYJ01000011">
    <property type="protein sequence ID" value="KTD17576.1"/>
    <property type="molecule type" value="Genomic_DNA"/>
</dbReference>
<protein>
    <submittedName>
        <fullName evidence="1">Uncharacterized protein</fullName>
    </submittedName>
</protein>
<organism evidence="1 2">
    <name type="scientific">Legionella jordanis</name>
    <dbReference type="NCBI Taxonomy" id="456"/>
    <lineage>
        <taxon>Bacteria</taxon>
        <taxon>Pseudomonadati</taxon>
        <taxon>Pseudomonadota</taxon>
        <taxon>Gammaproteobacteria</taxon>
        <taxon>Legionellales</taxon>
        <taxon>Legionellaceae</taxon>
        <taxon>Legionella</taxon>
    </lineage>
</organism>